<dbReference type="InterPro" id="IPR001077">
    <property type="entry name" value="COMT_C"/>
</dbReference>
<name>A0A9W4UR35_9PLEO</name>
<dbReference type="InterPro" id="IPR036390">
    <property type="entry name" value="WH_DNA-bd_sf"/>
</dbReference>
<dbReference type="Gene3D" id="3.40.50.150">
    <property type="entry name" value="Vaccinia Virus protein VP39"/>
    <property type="match status" value="1"/>
</dbReference>
<dbReference type="SUPFAM" id="SSF53335">
    <property type="entry name" value="S-adenosyl-L-methionine-dependent methyltransferases"/>
    <property type="match status" value="1"/>
</dbReference>
<gene>
    <name evidence="6" type="ORF">PDIGIT_LOCUS13720</name>
</gene>
<evidence type="ECO:0000256" key="3">
    <source>
        <dbReference type="ARBA" id="ARBA00022691"/>
    </source>
</evidence>
<dbReference type="Pfam" id="PF08100">
    <property type="entry name" value="Dimerisation"/>
    <property type="match status" value="1"/>
</dbReference>
<dbReference type="InterPro" id="IPR012967">
    <property type="entry name" value="COMT_dimerisation"/>
</dbReference>
<organism evidence="6 7">
    <name type="scientific">Periconia digitata</name>
    <dbReference type="NCBI Taxonomy" id="1303443"/>
    <lineage>
        <taxon>Eukaryota</taxon>
        <taxon>Fungi</taxon>
        <taxon>Dikarya</taxon>
        <taxon>Ascomycota</taxon>
        <taxon>Pezizomycotina</taxon>
        <taxon>Dothideomycetes</taxon>
        <taxon>Pleosporomycetidae</taxon>
        <taxon>Pleosporales</taxon>
        <taxon>Massarineae</taxon>
        <taxon>Periconiaceae</taxon>
        <taxon>Periconia</taxon>
    </lineage>
</organism>
<evidence type="ECO:0000259" key="4">
    <source>
        <dbReference type="Pfam" id="PF00891"/>
    </source>
</evidence>
<evidence type="ECO:0000259" key="5">
    <source>
        <dbReference type="Pfam" id="PF08100"/>
    </source>
</evidence>
<evidence type="ECO:0000313" key="6">
    <source>
        <dbReference type="EMBL" id="CAI6340540.1"/>
    </source>
</evidence>
<dbReference type="PANTHER" id="PTHR43712">
    <property type="entry name" value="PUTATIVE (AFU_ORTHOLOGUE AFUA_4G14580)-RELATED"/>
    <property type="match status" value="1"/>
</dbReference>
<dbReference type="AlphaFoldDB" id="A0A9W4UR35"/>
<dbReference type="PANTHER" id="PTHR43712:SF2">
    <property type="entry name" value="O-METHYLTRANSFERASE CICE"/>
    <property type="match status" value="1"/>
</dbReference>
<dbReference type="InterPro" id="IPR036388">
    <property type="entry name" value="WH-like_DNA-bd_sf"/>
</dbReference>
<proteinExistence type="predicted"/>
<dbReference type="SUPFAM" id="SSF46785">
    <property type="entry name" value="Winged helix' DNA-binding domain"/>
    <property type="match status" value="1"/>
</dbReference>
<protein>
    <recommendedName>
        <fullName evidence="8">O-methyltransferase domain-containing protein</fullName>
    </recommendedName>
</protein>
<dbReference type="PROSITE" id="PS51683">
    <property type="entry name" value="SAM_OMT_II"/>
    <property type="match status" value="1"/>
</dbReference>
<accession>A0A9W4UR35</accession>
<dbReference type="InterPro" id="IPR029063">
    <property type="entry name" value="SAM-dependent_MTases_sf"/>
</dbReference>
<sequence length="492" mass="54952">MERFPRSPAEADKLIQMGKLLNEAIQTVTEEWKTESFSKKQANGVNGVNGVNGANTNDPSNTADILPSWPLYQAQRTIFALTGALTELVAEPAHRLTELMGLYWESRALYIAAERRIPDLLHEAGEDGLEISEIAKKTGIEHLKLSRIMRCLASIHVFRLTGPERFANNRISAQLVHNEHMRAYITMFQGDIYTSAERLPKYLLGPTGTSYSVTETPWQEAHGSSRPRWEWLAEKIPPSEIQNDGVGYPGVPDPSQFAHNTPDADGRVPRPELELFGLAMVGGGRAISASQPYDYPWHELAEGATVVDVGGGVGGFIMQLLRVYPHLSCVVQDRAEVVKQGEQEIWPQQAAQLLETSKVKFQAHDFFKPNPVHGADIYWLRGILHDWSDEYCVQILTSVRDAMSDNSRILLCEQVMNDPYGCDELASAPSPLPANYGYFGRFQAHRDLSLMACINGIERTPAQFKDLIDRAGLKLAKIHELRSIYCVIEVTK</sequence>
<dbReference type="Pfam" id="PF00891">
    <property type="entry name" value="Methyltransf_2"/>
    <property type="match status" value="1"/>
</dbReference>
<keyword evidence="7" id="KW-1185">Reference proteome</keyword>
<keyword evidence="3" id="KW-0949">S-adenosyl-L-methionine</keyword>
<keyword evidence="1" id="KW-0489">Methyltransferase</keyword>
<dbReference type="GO" id="GO:0046983">
    <property type="term" value="F:protein dimerization activity"/>
    <property type="evidence" value="ECO:0007669"/>
    <property type="project" value="InterPro"/>
</dbReference>
<feature type="domain" description="O-methyltransferase C-terminal" evidence="4">
    <location>
        <begin position="304"/>
        <end position="473"/>
    </location>
</feature>
<dbReference type="EMBL" id="CAOQHR010000010">
    <property type="protein sequence ID" value="CAI6340540.1"/>
    <property type="molecule type" value="Genomic_DNA"/>
</dbReference>
<dbReference type="GO" id="GO:0032259">
    <property type="term" value="P:methylation"/>
    <property type="evidence" value="ECO:0007669"/>
    <property type="project" value="UniProtKB-KW"/>
</dbReference>
<dbReference type="InterPro" id="IPR016461">
    <property type="entry name" value="COMT-like"/>
</dbReference>
<evidence type="ECO:0000313" key="7">
    <source>
        <dbReference type="Proteomes" id="UP001152607"/>
    </source>
</evidence>
<comment type="caution">
    <text evidence="6">The sequence shown here is derived from an EMBL/GenBank/DDBJ whole genome shotgun (WGS) entry which is preliminary data.</text>
</comment>
<dbReference type="GO" id="GO:0008171">
    <property type="term" value="F:O-methyltransferase activity"/>
    <property type="evidence" value="ECO:0007669"/>
    <property type="project" value="InterPro"/>
</dbReference>
<dbReference type="Proteomes" id="UP001152607">
    <property type="component" value="Unassembled WGS sequence"/>
</dbReference>
<evidence type="ECO:0000256" key="1">
    <source>
        <dbReference type="ARBA" id="ARBA00022603"/>
    </source>
</evidence>
<keyword evidence="2" id="KW-0808">Transferase</keyword>
<feature type="domain" description="O-methyltransferase dimerisation" evidence="5">
    <location>
        <begin position="98"/>
        <end position="176"/>
    </location>
</feature>
<evidence type="ECO:0000256" key="2">
    <source>
        <dbReference type="ARBA" id="ARBA00022679"/>
    </source>
</evidence>
<dbReference type="OrthoDB" id="2410195at2759"/>
<dbReference type="Gene3D" id="1.10.10.10">
    <property type="entry name" value="Winged helix-like DNA-binding domain superfamily/Winged helix DNA-binding domain"/>
    <property type="match status" value="1"/>
</dbReference>
<reference evidence="6" key="1">
    <citation type="submission" date="2023-01" db="EMBL/GenBank/DDBJ databases">
        <authorList>
            <person name="Van Ghelder C."/>
            <person name="Rancurel C."/>
        </authorList>
    </citation>
    <scope>NUCLEOTIDE SEQUENCE</scope>
    <source>
        <strain evidence="6">CNCM I-4278</strain>
    </source>
</reference>
<evidence type="ECO:0008006" key="8">
    <source>
        <dbReference type="Google" id="ProtNLM"/>
    </source>
</evidence>